<evidence type="ECO:0000313" key="15">
    <source>
        <dbReference type="EMBL" id="AAZ47519.1"/>
    </source>
</evidence>
<keyword evidence="7 12" id="KW-0798">TonB box</keyword>
<dbReference type="PROSITE" id="PS52016">
    <property type="entry name" value="TONB_DEPENDENT_REC_3"/>
    <property type="match status" value="1"/>
</dbReference>
<evidence type="ECO:0000256" key="8">
    <source>
        <dbReference type="ARBA" id="ARBA00023136"/>
    </source>
</evidence>
<dbReference type="InterPro" id="IPR037066">
    <property type="entry name" value="Plug_dom_sf"/>
</dbReference>
<dbReference type="Pfam" id="PF00593">
    <property type="entry name" value="TonB_dep_Rec_b-barrel"/>
    <property type="match status" value="1"/>
</dbReference>
<evidence type="ECO:0000256" key="2">
    <source>
        <dbReference type="ARBA" id="ARBA00009810"/>
    </source>
</evidence>
<evidence type="ECO:0000256" key="9">
    <source>
        <dbReference type="ARBA" id="ARBA00023170"/>
    </source>
</evidence>
<gene>
    <name evidence="15" type="ordered locus">Daro_2789</name>
</gene>
<keyword evidence="8 11" id="KW-0472">Membrane</keyword>
<dbReference type="Gene3D" id="2.40.170.20">
    <property type="entry name" value="TonB-dependent receptor, beta-barrel domain"/>
    <property type="match status" value="1"/>
</dbReference>
<keyword evidence="9 15" id="KW-0675">Receptor</keyword>
<dbReference type="SUPFAM" id="SSF56935">
    <property type="entry name" value="Porins"/>
    <property type="match status" value="1"/>
</dbReference>
<dbReference type="AlphaFoldDB" id="Q47CB2"/>
<dbReference type="InterPro" id="IPR036942">
    <property type="entry name" value="Beta-barrel_TonB_sf"/>
</dbReference>
<protein>
    <submittedName>
        <fullName evidence="15">TonB-dependent receptor</fullName>
    </submittedName>
</protein>
<evidence type="ECO:0000256" key="10">
    <source>
        <dbReference type="ARBA" id="ARBA00023237"/>
    </source>
</evidence>
<dbReference type="Gene3D" id="2.170.130.10">
    <property type="entry name" value="TonB-dependent receptor, plug domain"/>
    <property type="match status" value="1"/>
</dbReference>
<dbReference type="InterPro" id="IPR039426">
    <property type="entry name" value="TonB-dep_rcpt-like"/>
</dbReference>
<evidence type="ECO:0000259" key="13">
    <source>
        <dbReference type="Pfam" id="PF00593"/>
    </source>
</evidence>
<dbReference type="STRING" id="159087.Daro_2789"/>
<keyword evidence="5 11" id="KW-0812">Transmembrane</keyword>
<evidence type="ECO:0000256" key="12">
    <source>
        <dbReference type="RuleBase" id="RU003357"/>
    </source>
</evidence>
<sequence>MTPRATRLGKPFGSGLLLTLLLGLVAPCSAAIDAIDLSLEDLLKVNIVSAPKFAENPDQIPSVVSILTNEDIRLYGWRTLGDALRTLQGFNVTDDHTYAYAGVRGISQPGDYRPRMQILIDGMSVNENIYASAPVDSAFPLDIGLVERIEVIRGPSASVYGGDAMFGVINVVTRSGQSVGTEASLGLGSGANRRLRASWGGQVGGNEVLISATGFNVNGNTLAFSDVNGDGSSRDLHRLGGEDGGQLFVKVRGDDWHFSFIHAKRDRIVPTASYDTIVDDRGHVESDRYTLLDLSKRWKLNATNELHQRLYFGDYGYDGAFPYDYSADLGDPHAMNVDKARGSWWGIENRLVNTGWSGHRLTVGLEYKGNWRQNQSNFDRGYGCINADMSISPTPCLDDRQHSRQLTLMTQDEIQLGTANLLTLGLSYNNLGSLGSFWSPRLGVVHDAGQAGLFKVLYGTAFRVPTVYERAYATPALAYGNPSLRPEKMRSLELSWEKRFSQFSRFTATAYHLHIDKMVTTDEAGVAENSAHTNASGLEIEYEQRWSNGSRLRTGYTVQHAAETNHGFDNSPHHMAKLNVAVPTGITHLMAGLEAQWISARLACLGTERIPSYTLANLNLSYAPSGKRWEVALGIYNLFDHRYNDPVALDSVMGVRRWQMPQLGRTALLSTTLHF</sequence>
<dbReference type="KEGG" id="dar:Daro_2789"/>
<feature type="domain" description="TonB-dependent receptor plug" evidence="14">
    <location>
        <begin position="59"/>
        <end position="168"/>
    </location>
</feature>
<evidence type="ECO:0000259" key="14">
    <source>
        <dbReference type="Pfam" id="PF07715"/>
    </source>
</evidence>
<dbReference type="PANTHER" id="PTHR30069:SF29">
    <property type="entry name" value="HEMOGLOBIN AND HEMOGLOBIN-HAPTOGLOBIN-BINDING PROTEIN 1-RELATED"/>
    <property type="match status" value="1"/>
</dbReference>
<dbReference type="Pfam" id="PF07715">
    <property type="entry name" value="Plug"/>
    <property type="match status" value="1"/>
</dbReference>
<dbReference type="InterPro" id="IPR012910">
    <property type="entry name" value="Plug_dom"/>
</dbReference>
<organism evidence="15">
    <name type="scientific">Dechloromonas aromatica (strain RCB)</name>
    <dbReference type="NCBI Taxonomy" id="159087"/>
    <lineage>
        <taxon>Bacteria</taxon>
        <taxon>Pseudomonadati</taxon>
        <taxon>Pseudomonadota</taxon>
        <taxon>Betaproteobacteria</taxon>
        <taxon>Rhodocyclales</taxon>
        <taxon>Azonexaceae</taxon>
        <taxon>Dechloromonas</taxon>
    </lineage>
</organism>
<comment type="subcellular location">
    <subcellularLocation>
        <location evidence="1 11">Cell outer membrane</location>
        <topology evidence="1 11">Multi-pass membrane protein</topology>
    </subcellularLocation>
</comment>
<evidence type="ECO:0000256" key="6">
    <source>
        <dbReference type="ARBA" id="ARBA00022729"/>
    </source>
</evidence>
<dbReference type="InterPro" id="IPR000531">
    <property type="entry name" value="Beta-barrel_TonB"/>
</dbReference>
<dbReference type="GO" id="GO:0044718">
    <property type="term" value="P:siderophore transmembrane transport"/>
    <property type="evidence" value="ECO:0007669"/>
    <property type="project" value="TreeGrafter"/>
</dbReference>
<evidence type="ECO:0000256" key="1">
    <source>
        <dbReference type="ARBA" id="ARBA00004571"/>
    </source>
</evidence>
<feature type="domain" description="TonB-dependent receptor-like beta-barrel" evidence="13">
    <location>
        <begin position="276"/>
        <end position="638"/>
    </location>
</feature>
<keyword evidence="3 11" id="KW-0813">Transport</keyword>
<evidence type="ECO:0000256" key="4">
    <source>
        <dbReference type="ARBA" id="ARBA00022452"/>
    </source>
</evidence>
<accession>Q47CB2</accession>
<keyword evidence="4 11" id="KW-1134">Transmembrane beta strand</keyword>
<dbReference type="OrthoDB" id="183532at2"/>
<dbReference type="eggNOG" id="COG4206">
    <property type="taxonomic scope" value="Bacteria"/>
</dbReference>
<dbReference type="GO" id="GO:0015344">
    <property type="term" value="F:siderophore uptake transmembrane transporter activity"/>
    <property type="evidence" value="ECO:0007669"/>
    <property type="project" value="TreeGrafter"/>
</dbReference>
<name>Q47CB2_DECAR</name>
<dbReference type="PANTHER" id="PTHR30069">
    <property type="entry name" value="TONB-DEPENDENT OUTER MEMBRANE RECEPTOR"/>
    <property type="match status" value="1"/>
</dbReference>
<evidence type="ECO:0000256" key="5">
    <source>
        <dbReference type="ARBA" id="ARBA00022692"/>
    </source>
</evidence>
<proteinExistence type="inferred from homology"/>
<evidence type="ECO:0000256" key="11">
    <source>
        <dbReference type="PROSITE-ProRule" id="PRU01360"/>
    </source>
</evidence>
<evidence type="ECO:0000256" key="3">
    <source>
        <dbReference type="ARBA" id="ARBA00022448"/>
    </source>
</evidence>
<reference evidence="15" key="1">
    <citation type="submission" date="2005-08" db="EMBL/GenBank/DDBJ databases">
        <title>Complete sequence of Dechloromonas aromatica RCB.</title>
        <authorList>
            <person name="Salinero K.K."/>
            <person name="Copeland A."/>
            <person name="Lucas S."/>
            <person name="Lapidus A."/>
            <person name="Barry K."/>
            <person name="Detter J.C."/>
            <person name="Glavina T."/>
            <person name="Hammon N."/>
            <person name="Israni S."/>
            <person name="Pitluck S."/>
            <person name="Di Bartolo G."/>
            <person name="Trong S."/>
            <person name="Schmutz J."/>
            <person name="Larimer F."/>
            <person name="Land M."/>
            <person name="Ivanova N."/>
            <person name="Richardson P."/>
        </authorList>
    </citation>
    <scope>NUCLEOTIDE SEQUENCE</scope>
    <source>
        <strain evidence="15">RCB</strain>
    </source>
</reference>
<dbReference type="GO" id="GO:0009279">
    <property type="term" value="C:cell outer membrane"/>
    <property type="evidence" value="ECO:0007669"/>
    <property type="project" value="UniProtKB-SubCell"/>
</dbReference>
<evidence type="ECO:0000256" key="7">
    <source>
        <dbReference type="ARBA" id="ARBA00023077"/>
    </source>
</evidence>
<comment type="similarity">
    <text evidence="2 11 12">Belongs to the TonB-dependent receptor family.</text>
</comment>
<dbReference type="EMBL" id="CP000089">
    <property type="protein sequence ID" value="AAZ47519.1"/>
    <property type="molecule type" value="Genomic_DNA"/>
</dbReference>
<keyword evidence="10 11" id="KW-0998">Cell outer membrane</keyword>
<keyword evidence="6" id="KW-0732">Signal</keyword>
<dbReference type="HOGENOM" id="CLU_008287_18_0_4"/>